<sequence>MPMTFRIMAPLLSVSLLAPLLFGPALAGGAGPNASPARSTTVPAPIQSSPVQSSPVQSGSAQSSTGSVFTKTFRNPVLDINFPDPFILRVGNTYHAYATNGGGSNVQYAESRDLIHWTEGKDALPTLPDWALPGLTWAPEVAHLGGQYLLYYTTHDIASDRQCIGVAVSRTPAGPFVPVGNGPIVCQDKLGGSIDPSPFVDGDGRAYLLWKNDGNCCNLPTRLYIQPLSKGGLSLTGQFSVLIQNDLPWEGRVVEAPTLHRQGGLYYLLYSGGAYDSDGYAVGYATSPHLSGPYQKAAAPLLVSRGAVAGPGHQSVFADAGGQTWLVYHAWTAGKIGDQSGYRSLRLDRVNFAGTLVTTTGPTLTPQPVPNVAR</sequence>
<evidence type="ECO:0000256" key="2">
    <source>
        <dbReference type="ARBA" id="ARBA00022801"/>
    </source>
</evidence>
<name>A0ABY5YJM2_9DEIO</name>
<dbReference type="Pfam" id="PF04616">
    <property type="entry name" value="Glyco_hydro_43"/>
    <property type="match status" value="1"/>
</dbReference>
<dbReference type="CDD" id="cd08999">
    <property type="entry name" value="GH43_ABN-like"/>
    <property type="match status" value="1"/>
</dbReference>
<keyword evidence="8" id="KW-1185">Reference proteome</keyword>
<dbReference type="Proteomes" id="UP001060261">
    <property type="component" value="Chromosome"/>
</dbReference>
<evidence type="ECO:0000256" key="4">
    <source>
        <dbReference type="RuleBase" id="RU361187"/>
    </source>
</evidence>
<dbReference type="InterPro" id="IPR023296">
    <property type="entry name" value="Glyco_hydro_beta-prop_sf"/>
</dbReference>
<gene>
    <name evidence="7" type="ORF">N0D28_04865</name>
</gene>
<feature type="region of interest" description="Disordered" evidence="5">
    <location>
        <begin position="32"/>
        <end position="67"/>
    </location>
</feature>
<evidence type="ECO:0000313" key="8">
    <source>
        <dbReference type="Proteomes" id="UP001060261"/>
    </source>
</evidence>
<keyword evidence="2 4" id="KW-0378">Hydrolase</keyword>
<comment type="similarity">
    <text evidence="1 4">Belongs to the glycosyl hydrolase 43 family.</text>
</comment>
<evidence type="ECO:0000256" key="3">
    <source>
        <dbReference type="ARBA" id="ARBA00023295"/>
    </source>
</evidence>
<keyword evidence="3 4" id="KW-0326">Glycosidase</keyword>
<evidence type="ECO:0000256" key="6">
    <source>
        <dbReference type="SAM" id="SignalP"/>
    </source>
</evidence>
<dbReference type="Gene3D" id="2.115.10.20">
    <property type="entry name" value="Glycosyl hydrolase domain, family 43"/>
    <property type="match status" value="1"/>
</dbReference>
<feature type="chain" id="PRO_5045425811" evidence="6">
    <location>
        <begin position="28"/>
        <end position="374"/>
    </location>
</feature>
<dbReference type="PANTHER" id="PTHR42812">
    <property type="entry name" value="BETA-XYLOSIDASE"/>
    <property type="match status" value="1"/>
</dbReference>
<feature type="signal peptide" evidence="6">
    <location>
        <begin position="1"/>
        <end position="27"/>
    </location>
</feature>
<evidence type="ECO:0000256" key="1">
    <source>
        <dbReference type="ARBA" id="ARBA00009865"/>
    </source>
</evidence>
<proteinExistence type="inferred from homology"/>
<organism evidence="7 8">
    <name type="scientific">Deinococcus rubellus</name>
    <dbReference type="NCBI Taxonomy" id="1889240"/>
    <lineage>
        <taxon>Bacteria</taxon>
        <taxon>Thermotogati</taxon>
        <taxon>Deinococcota</taxon>
        <taxon>Deinococci</taxon>
        <taxon>Deinococcales</taxon>
        <taxon>Deinococcaceae</taxon>
        <taxon>Deinococcus</taxon>
    </lineage>
</organism>
<dbReference type="EMBL" id="CP104213">
    <property type="protein sequence ID" value="UWX64993.1"/>
    <property type="molecule type" value="Genomic_DNA"/>
</dbReference>
<keyword evidence="6" id="KW-0732">Signal</keyword>
<dbReference type="SUPFAM" id="SSF75005">
    <property type="entry name" value="Arabinanase/levansucrase/invertase"/>
    <property type="match status" value="1"/>
</dbReference>
<accession>A0ABY5YJM2</accession>
<protein>
    <submittedName>
        <fullName evidence="7">Glycoside hydrolase family 43 protein</fullName>
    </submittedName>
</protein>
<feature type="compositionally biased region" description="Low complexity" evidence="5">
    <location>
        <begin position="32"/>
        <end position="64"/>
    </location>
</feature>
<evidence type="ECO:0000256" key="5">
    <source>
        <dbReference type="SAM" id="MobiDB-lite"/>
    </source>
</evidence>
<dbReference type="PANTHER" id="PTHR42812:SF5">
    <property type="entry name" value="ENDO-ARABINASE"/>
    <property type="match status" value="1"/>
</dbReference>
<evidence type="ECO:0000313" key="7">
    <source>
        <dbReference type="EMBL" id="UWX64993.1"/>
    </source>
</evidence>
<dbReference type="InterPro" id="IPR006710">
    <property type="entry name" value="Glyco_hydro_43"/>
</dbReference>
<dbReference type="InterPro" id="IPR051795">
    <property type="entry name" value="Glycosyl_Hydrlase_43"/>
</dbReference>
<reference evidence="7" key="1">
    <citation type="submission" date="2022-09" db="EMBL/GenBank/DDBJ databases">
        <title>genome sequence of Deinococcus rubellus.</title>
        <authorList>
            <person name="Srinivasan S."/>
        </authorList>
    </citation>
    <scope>NUCLEOTIDE SEQUENCE</scope>
    <source>
        <strain evidence="7">Ant6</strain>
    </source>
</reference>
<dbReference type="RefSeq" id="WP_260561251.1">
    <property type="nucleotide sequence ID" value="NZ_BAABEC010000191.1"/>
</dbReference>
<dbReference type="GO" id="GO:0016787">
    <property type="term" value="F:hydrolase activity"/>
    <property type="evidence" value="ECO:0007669"/>
    <property type="project" value="UniProtKB-KW"/>
</dbReference>